<dbReference type="EMBL" id="UOFG01000226">
    <property type="protein sequence ID" value="VAW64317.1"/>
    <property type="molecule type" value="Genomic_DNA"/>
</dbReference>
<proteinExistence type="predicted"/>
<dbReference type="AlphaFoldDB" id="A0A3B0XMB3"/>
<accession>A0A3B0XMB3</accession>
<organism evidence="1">
    <name type="scientific">hydrothermal vent metagenome</name>
    <dbReference type="NCBI Taxonomy" id="652676"/>
    <lineage>
        <taxon>unclassified sequences</taxon>
        <taxon>metagenomes</taxon>
        <taxon>ecological metagenomes</taxon>
    </lineage>
</organism>
<name>A0A3B0XMB3_9ZZZZ</name>
<sequence>MPVPAVAKLNTLSADVKNNLLCIDGVNYLRFGSHAVGCSVFYHESLAAKMGMLQSFKGRDYHYLYLFNQLNSFRTSLVNQKASYHKLRPTLARPGC</sequence>
<reference evidence="1" key="1">
    <citation type="submission" date="2018-06" db="EMBL/GenBank/DDBJ databases">
        <authorList>
            <person name="Zhirakovskaya E."/>
        </authorList>
    </citation>
    <scope>NUCLEOTIDE SEQUENCE</scope>
</reference>
<gene>
    <name evidence="1" type="ORF">MNBD_GAMMA11-2450</name>
</gene>
<protein>
    <submittedName>
        <fullName evidence="1">Uncharacterized protein</fullName>
    </submittedName>
</protein>
<evidence type="ECO:0000313" key="1">
    <source>
        <dbReference type="EMBL" id="VAW64317.1"/>
    </source>
</evidence>